<feature type="domain" description="SSD" evidence="7">
    <location>
        <begin position="254"/>
        <end position="379"/>
    </location>
</feature>
<dbReference type="AlphaFoldDB" id="A0A9X2J717"/>
<evidence type="ECO:0000313" key="9">
    <source>
        <dbReference type="Proteomes" id="UP001139028"/>
    </source>
</evidence>
<dbReference type="PANTHER" id="PTHR33406:SF13">
    <property type="entry name" value="MEMBRANE PROTEIN YDFJ"/>
    <property type="match status" value="1"/>
</dbReference>
<gene>
    <name evidence="8" type="ORF">MO867_13235</name>
</gene>
<reference evidence="8" key="1">
    <citation type="journal article" date="2022" name="Arch. Microbiol.">
        <title>Microbulbifer okhotskensis sp. nov., isolated from a deep bottom sediment of the Okhotsk Sea.</title>
        <authorList>
            <person name="Romanenko L."/>
            <person name="Kurilenko V."/>
            <person name="Otstavnykh N."/>
            <person name="Velansky P."/>
            <person name="Isaeva M."/>
            <person name="Mikhailov V."/>
        </authorList>
    </citation>
    <scope>NUCLEOTIDE SEQUENCE</scope>
    <source>
        <strain evidence="8">OS29</strain>
    </source>
</reference>
<proteinExistence type="predicted"/>
<dbReference type="InterPro" id="IPR000731">
    <property type="entry name" value="SSD"/>
</dbReference>
<dbReference type="PROSITE" id="PS50156">
    <property type="entry name" value="SSD"/>
    <property type="match status" value="2"/>
</dbReference>
<feature type="transmembrane region" description="Helical" evidence="6">
    <location>
        <begin position="288"/>
        <end position="307"/>
    </location>
</feature>
<dbReference type="Proteomes" id="UP001139028">
    <property type="component" value="Unassembled WGS sequence"/>
</dbReference>
<dbReference type="InterPro" id="IPR050545">
    <property type="entry name" value="Mycobact_MmpL"/>
</dbReference>
<sequence>MSSPQLQANWVGRYADWLIRYRWLVAIGALLLAFVAASGARFLGFNNDYRAFFSEANPQLQAYEKIQRTYTKNDNILFAVVAKDGNAFSSDALAAVEEMTEKSWLLPFALRVDSITNFQHTIAEEDDLLVQDLVENASGLDAATLASIKATAIADPTLKERLVNSDGSVTGINITFQLPQKSMTETPEAAAAAQALMEEIEAKYDVEIYATGIILLSNAFFEASQSDMSTLVPLMYLVIIVVVFLLVRSVSATFAALLVIVFSMAAGMGLAGFLGIKLTPPSASAPTIIMTLAVADSIHILVSLFAAMRRGLSKHAAIRESLQLNMGPVFLTSITTAIGFLSMNFSDAPPFHDLGNITAMGVMVAFFLSVTLLPALMAILPVKSRASESKIGRSMDVLGDFVIRRQRPILLSGVIVSLALLAMIPRNEINDDFVGYFDESVEFRTDSDYINENLSGIYQLIYSLESGSANGVSNPEFLAKLEHFTEWMETQPGVRHVNTIGDTFKRLNKNLHGDDPSYYKLPEGQELAAQYLLLYELSLPYGLDLNNQLNVAKSSTQIVVTLDNLKSQELKAVADAGSVWLEKNVGLTAYGVGPAIMFANIAERNMEGMLVGTLVALILISALIGIALRSVKLGVLSLIPNLLPAGLAFGLWGALVGEVNVAVTMVTGMALGIVVDDTVHFLSKYLRQRRAGENVEDGLRYAFSSVGVAIVVTSVILIAGFMVLAQSSFGMNSSMALLTAICILMALFADFLLLPILLMKLDAKAYDPAIPTIENKEQNYATQPL</sequence>
<dbReference type="RefSeq" id="WP_252468874.1">
    <property type="nucleotide sequence ID" value="NZ_JALBWM010000057.1"/>
</dbReference>
<evidence type="ECO:0000256" key="4">
    <source>
        <dbReference type="ARBA" id="ARBA00022989"/>
    </source>
</evidence>
<feature type="transmembrane region" description="Helical" evidence="6">
    <location>
        <begin position="635"/>
        <end position="655"/>
    </location>
</feature>
<feature type="transmembrane region" description="Helical" evidence="6">
    <location>
        <begin position="20"/>
        <end position="43"/>
    </location>
</feature>
<feature type="transmembrane region" description="Helical" evidence="6">
    <location>
        <begin position="230"/>
        <end position="247"/>
    </location>
</feature>
<feature type="transmembrane region" description="Helical" evidence="6">
    <location>
        <begin position="328"/>
        <end position="345"/>
    </location>
</feature>
<dbReference type="EMBL" id="JALBWM010000057">
    <property type="protein sequence ID" value="MCO1335295.1"/>
    <property type="molecule type" value="Genomic_DNA"/>
</dbReference>
<feature type="transmembrane region" description="Helical" evidence="6">
    <location>
        <begin position="254"/>
        <end position="276"/>
    </location>
</feature>
<comment type="subcellular location">
    <subcellularLocation>
        <location evidence="1">Cell membrane</location>
        <topology evidence="1">Multi-pass membrane protein</topology>
    </subcellularLocation>
</comment>
<evidence type="ECO:0000256" key="3">
    <source>
        <dbReference type="ARBA" id="ARBA00022692"/>
    </source>
</evidence>
<evidence type="ECO:0000313" key="8">
    <source>
        <dbReference type="EMBL" id="MCO1335295.1"/>
    </source>
</evidence>
<evidence type="ECO:0000256" key="2">
    <source>
        <dbReference type="ARBA" id="ARBA00022475"/>
    </source>
</evidence>
<dbReference type="PANTHER" id="PTHR33406">
    <property type="entry name" value="MEMBRANE PROTEIN MJ1562-RELATED"/>
    <property type="match status" value="1"/>
</dbReference>
<feature type="transmembrane region" description="Helical" evidence="6">
    <location>
        <begin position="702"/>
        <end position="724"/>
    </location>
</feature>
<dbReference type="Pfam" id="PF03176">
    <property type="entry name" value="MMPL"/>
    <property type="match status" value="2"/>
</dbReference>
<keyword evidence="4 6" id="KW-1133">Transmembrane helix</keyword>
<dbReference type="InterPro" id="IPR004869">
    <property type="entry name" value="MMPL_dom"/>
</dbReference>
<comment type="caution">
    <text evidence="8">The sequence shown here is derived from an EMBL/GenBank/DDBJ whole genome shotgun (WGS) entry which is preliminary data.</text>
</comment>
<evidence type="ECO:0000256" key="1">
    <source>
        <dbReference type="ARBA" id="ARBA00004651"/>
    </source>
</evidence>
<keyword evidence="3 6" id="KW-0812">Transmembrane</keyword>
<feature type="transmembrane region" description="Helical" evidence="6">
    <location>
        <begin position="357"/>
        <end position="380"/>
    </location>
</feature>
<feature type="transmembrane region" description="Helical" evidence="6">
    <location>
        <begin position="408"/>
        <end position="424"/>
    </location>
</feature>
<dbReference type="GO" id="GO:0005886">
    <property type="term" value="C:plasma membrane"/>
    <property type="evidence" value="ECO:0007669"/>
    <property type="project" value="UniProtKB-SubCell"/>
</dbReference>
<feature type="domain" description="SSD" evidence="7">
    <location>
        <begin position="633"/>
        <end position="760"/>
    </location>
</feature>
<feature type="transmembrane region" description="Helical" evidence="6">
    <location>
        <begin position="736"/>
        <end position="758"/>
    </location>
</feature>
<protein>
    <submittedName>
        <fullName evidence="8">MMPL family transporter</fullName>
    </submittedName>
</protein>
<name>A0A9X2J717_9GAMM</name>
<feature type="transmembrane region" description="Helical" evidence="6">
    <location>
        <begin position="661"/>
        <end position="682"/>
    </location>
</feature>
<dbReference type="Gene3D" id="1.20.1640.10">
    <property type="entry name" value="Multidrug efflux transporter AcrB transmembrane domain"/>
    <property type="match status" value="2"/>
</dbReference>
<evidence type="ECO:0000259" key="7">
    <source>
        <dbReference type="PROSITE" id="PS50156"/>
    </source>
</evidence>
<feature type="transmembrane region" description="Helical" evidence="6">
    <location>
        <begin position="608"/>
        <end position="628"/>
    </location>
</feature>
<accession>A0A9X2J717</accession>
<keyword evidence="5 6" id="KW-0472">Membrane</keyword>
<keyword evidence="9" id="KW-1185">Reference proteome</keyword>
<dbReference type="SUPFAM" id="SSF82866">
    <property type="entry name" value="Multidrug efflux transporter AcrB transmembrane domain"/>
    <property type="match status" value="2"/>
</dbReference>
<organism evidence="8 9">
    <name type="scientific">Microbulbifer okhotskensis</name>
    <dbReference type="NCBI Taxonomy" id="2926617"/>
    <lineage>
        <taxon>Bacteria</taxon>
        <taxon>Pseudomonadati</taxon>
        <taxon>Pseudomonadota</taxon>
        <taxon>Gammaproteobacteria</taxon>
        <taxon>Cellvibrionales</taxon>
        <taxon>Microbulbiferaceae</taxon>
        <taxon>Microbulbifer</taxon>
    </lineage>
</organism>
<keyword evidence="2" id="KW-1003">Cell membrane</keyword>
<evidence type="ECO:0000256" key="6">
    <source>
        <dbReference type="SAM" id="Phobius"/>
    </source>
</evidence>
<evidence type="ECO:0000256" key="5">
    <source>
        <dbReference type="ARBA" id="ARBA00023136"/>
    </source>
</evidence>